<dbReference type="KEGG" id="bpt:Bpet2348"/>
<sequence length="138" mass="13838">MHCSYTVWRIDMKRELLSWAAAMAVMGAMAGGAQAQSTPDTGAPSSTSPSTTPNDGSAVPPNTPVPAGQIPPAGETAPAHRSEGSMGSQGSMDAGTGAGTGQMGSPGSKTGMPQDRNQVPDRNEPGSTEPKMPNTGGK</sequence>
<feature type="chain" id="PRO_5002738904" evidence="2">
    <location>
        <begin position="36"/>
        <end position="138"/>
    </location>
</feature>
<dbReference type="AlphaFoldDB" id="A9IMC2"/>
<dbReference type="EMBL" id="AM902716">
    <property type="protein sequence ID" value="CAP42691.1"/>
    <property type="molecule type" value="Genomic_DNA"/>
</dbReference>
<keyword evidence="4" id="KW-1185">Reference proteome</keyword>
<feature type="compositionally biased region" description="Low complexity" evidence="1">
    <location>
        <begin position="30"/>
        <end position="53"/>
    </location>
</feature>
<evidence type="ECO:0000313" key="3">
    <source>
        <dbReference type="EMBL" id="CAP42691.1"/>
    </source>
</evidence>
<accession>A9IMC2</accession>
<organism evidence="3 4">
    <name type="scientific">Bordetella petrii (strain ATCC BAA-461 / DSM 12804 / CCUG 43448 / CIP 107267 / Se-1111R)</name>
    <dbReference type="NCBI Taxonomy" id="340100"/>
    <lineage>
        <taxon>Bacteria</taxon>
        <taxon>Pseudomonadati</taxon>
        <taxon>Pseudomonadota</taxon>
        <taxon>Betaproteobacteria</taxon>
        <taxon>Burkholderiales</taxon>
        <taxon>Alcaligenaceae</taxon>
        <taxon>Bordetella</taxon>
    </lineage>
</organism>
<gene>
    <name evidence="3" type="ordered locus">Bpet2348</name>
</gene>
<feature type="signal peptide" evidence="2">
    <location>
        <begin position="1"/>
        <end position="35"/>
    </location>
</feature>
<dbReference type="STRING" id="94624.Bpet2348"/>
<evidence type="ECO:0000256" key="2">
    <source>
        <dbReference type="SAM" id="SignalP"/>
    </source>
</evidence>
<evidence type="ECO:0000313" key="4">
    <source>
        <dbReference type="Proteomes" id="UP000001225"/>
    </source>
</evidence>
<feature type="region of interest" description="Disordered" evidence="1">
    <location>
        <begin position="30"/>
        <end position="138"/>
    </location>
</feature>
<dbReference type="Proteomes" id="UP000001225">
    <property type="component" value="Chromosome"/>
</dbReference>
<keyword evidence="2" id="KW-0732">Signal</keyword>
<proteinExistence type="predicted"/>
<reference evidence="3 4" key="1">
    <citation type="journal article" date="2008" name="BMC Genomics">
        <title>The missing link: Bordetella petrii is endowed with both the metabolic versatility of environmental bacteria and virulence traits of pathogenic Bordetellae.</title>
        <authorList>
            <person name="Gross R."/>
            <person name="Guzman C.A."/>
            <person name="Sebaihia M."/>
            <person name="Martins Dos Santos V.A."/>
            <person name="Pieper D.H."/>
            <person name="Koebnik R."/>
            <person name="Lechner M."/>
            <person name="Bartels D."/>
            <person name="Buhrmester J."/>
            <person name="Choudhuri J.V."/>
            <person name="Ebensen T."/>
            <person name="Gaigalat L."/>
            <person name="Herrmann S."/>
            <person name="Khachane A.N."/>
            <person name="Larisch C."/>
            <person name="Link S."/>
            <person name="Linke B."/>
            <person name="Meyer F."/>
            <person name="Mormann S."/>
            <person name="Nakunst D."/>
            <person name="Rueckert C."/>
            <person name="Schneiker-Bekel S."/>
            <person name="Schulze K."/>
            <person name="Vorhoelter F.J."/>
            <person name="Yevsa T."/>
            <person name="Engle J.T."/>
            <person name="Goldman W.E."/>
            <person name="Puehler A."/>
            <person name="Goebel U.B."/>
            <person name="Goesmann A."/>
            <person name="Bloecker H."/>
            <person name="Kaiser O."/>
            <person name="Martinez-Arias R."/>
        </authorList>
    </citation>
    <scope>NUCLEOTIDE SEQUENCE [LARGE SCALE GENOMIC DNA]</scope>
    <source>
        <strain evidence="4">ATCC BAA-461 / DSM 12804 / CCUG 43448 / CIP 107267 / Se-1111R</strain>
    </source>
</reference>
<evidence type="ECO:0000256" key="1">
    <source>
        <dbReference type="SAM" id="MobiDB-lite"/>
    </source>
</evidence>
<name>A9IMC2_BORPD</name>
<protein>
    <submittedName>
        <fullName evidence="3">Membrane protein</fullName>
    </submittedName>
</protein>